<comment type="caution">
    <text evidence="2">The sequence shown here is derived from an EMBL/GenBank/DDBJ whole genome shotgun (WGS) entry which is preliminary data.</text>
</comment>
<organism evidence="2 3">
    <name type="scientific">Acer negundo</name>
    <name type="common">Box elder</name>
    <dbReference type="NCBI Taxonomy" id="4023"/>
    <lineage>
        <taxon>Eukaryota</taxon>
        <taxon>Viridiplantae</taxon>
        <taxon>Streptophyta</taxon>
        <taxon>Embryophyta</taxon>
        <taxon>Tracheophyta</taxon>
        <taxon>Spermatophyta</taxon>
        <taxon>Magnoliopsida</taxon>
        <taxon>eudicotyledons</taxon>
        <taxon>Gunneridae</taxon>
        <taxon>Pentapetalae</taxon>
        <taxon>rosids</taxon>
        <taxon>malvids</taxon>
        <taxon>Sapindales</taxon>
        <taxon>Sapindaceae</taxon>
        <taxon>Hippocastanoideae</taxon>
        <taxon>Acereae</taxon>
        <taxon>Acer</taxon>
    </lineage>
</organism>
<evidence type="ECO:0000256" key="1">
    <source>
        <dbReference type="SAM" id="MobiDB-lite"/>
    </source>
</evidence>
<gene>
    <name evidence="2" type="ORF">LWI28_025649</name>
</gene>
<reference evidence="2" key="2">
    <citation type="submission" date="2023-02" db="EMBL/GenBank/DDBJ databases">
        <authorList>
            <person name="Swenson N.G."/>
            <person name="Wegrzyn J.L."/>
            <person name="Mcevoy S.L."/>
        </authorList>
    </citation>
    <scope>NUCLEOTIDE SEQUENCE</scope>
    <source>
        <strain evidence="2">91603</strain>
        <tissue evidence="2">Leaf</tissue>
    </source>
</reference>
<feature type="compositionally biased region" description="Polar residues" evidence="1">
    <location>
        <begin position="74"/>
        <end position="86"/>
    </location>
</feature>
<protein>
    <submittedName>
        <fullName evidence="2">Uncharacterized protein</fullName>
    </submittedName>
</protein>
<dbReference type="Proteomes" id="UP001064489">
    <property type="component" value="Chromosome 9"/>
</dbReference>
<accession>A0AAD5JY04</accession>
<sequence>MKLYMGECSNRRPEVRKVVSGPRVRPKGLPSKDQRKRSNRVLTVSENSSGDVSNTGPIDLVFQSEKRSGKENKATQNDRVSPSIQVVNPADMNDNEEADQRKTNFRQDPADNIKSTVAKKSRGMLFDYSVNSQLRKSRGLKCRTDLGHKSKFRKVIWNLEEEISKVIENGVAKRLEKEWRLRGRADGNGRWIMDGGVEGVSRKASWNTEEEVTKVVEIGAELGFDYNGQEDEVVEFVTMRENEDEERADV</sequence>
<feature type="compositionally biased region" description="Basic and acidic residues" evidence="1">
    <location>
        <begin position="64"/>
        <end position="73"/>
    </location>
</feature>
<feature type="compositionally biased region" description="Polar residues" evidence="1">
    <location>
        <begin position="40"/>
        <end position="56"/>
    </location>
</feature>
<evidence type="ECO:0000313" key="3">
    <source>
        <dbReference type="Proteomes" id="UP001064489"/>
    </source>
</evidence>
<proteinExistence type="predicted"/>
<reference evidence="2" key="1">
    <citation type="journal article" date="2022" name="Plant J.">
        <title>Strategies of tolerance reflected in two North American maple genomes.</title>
        <authorList>
            <person name="McEvoy S.L."/>
            <person name="Sezen U.U."/>
            <person name="Trouern-Trend A."/>
            <person name="McMahon S.M."/>
            <person name="Schaberg P.G."/>
            <person name="Yang J."/>
            <person name="Wegrzyn J.L."/>
            <person name="Swenson N.G."/>
        </authorList>
    </citation>
    <scope>NUCLEOTIDE SEQUENCE</scope>
    <source>
        <strain evidence="2">91603</strain>
    </source>
</reference>
<dbReference type="AlphaFoldDB" id="A0AAD5JY04"/>
<feature type="region of interest" description="Disordered" evidence="1">
    <location>
        <begin position="1"/>
        <end position="103"/>
    </location>
</feature>
<evidence type="ECO:0000313" key="2">
    <source>
        <dbReference type="EMBL" id="KAI9201587.1"/>
    </source>
</evidence>
<keyword evidence="3" id="KW-1185">Reference proteome</keyword>
<name>A0AAD5JY04_ACENE</name>
<dbReference type="EMBL" id="JAJSOW010000001">
    <property type="protein sequence ID" value="KAI9201587.1"/>
    <property type="molecule type" value="Genomic_DNA"/>
</dbReference>